<name>A0A8T4H5I5_9SPHI</name>
<organism evidence="1 2">
    <name type="scientific">Rhinopithecimicrobium faecis</name>
    <dbReference type="NCBI Taxonomy" id="2820698"/>
    <lineage>
        <taxon>Bacteria</taxon>
        <taxon>Pseudomonadati</taxon>
        <taxon>Bacteroidota</taxon>
        <taxon>Sphingobacteriia</taxon>
        <taxon>Sphingobacteriales</taxon>
        <taxon>Sphingobacteriaceae</taxon>
        <taxon>Rhinopithecimicrobium</taxon>
    </lineage>
</organism>
<protein>
    <submittedName>
        <fullName evidence="1">Uncharacterized protein</fullName>
    </submittedName>
</protein>
<dbReference type="PROSITE" id="PS51257">
    <property type="entry name" value="PROKAR_LIPOPROTEIN"/>
    <property type="match status" value="1"/>
</dbReference>
<keyword evidence="2" id="KW-1185">Reference proteome</keyword>
<dbReference type="AlphaFoldDB" id="A0A8T4H5I5"/>
<proteinExistence type="predicted"/>
<dbReference type="Proteomes" id="UP000679691">
    <property type="component" value="Unassembled WGS sequence"/>
</dbReference>
<dbReference type="RefSeq" id="WP_353545903.1">
    <property type="nucleotide sequence ID" value="NZ_JAGKSB010000002.1"/>
</dbReference>
<comment type="caution">
    <text evidence="1">The sequence shown here is derived from an EMBL/GenBank/DDBJ whole genome shotgun (WGS) entry which is preliminary data.</text>
</comment>
<dbReference type="EMBL" id="JAGKSB010000002">
    <property type="protein sequence ID" value="MBP3942420.1"/>
    <property type="molecule type" value="Genomic_DNA"/>
</dbReference>
<gene>
    <name evidence="1" type="ORF">J5U18_02385</name>
</gene>
<evidence type="ECO:0000313" key="2">
    <source>
        <dbReference type="Proteomes" id="UP000679691"/>
    </source>
</evidence>
<evidence type="ECO:0000313" key="1">
    <source>
        <dbReference type="EMBL" id="MBP3942420.1"/>
    </source>
</evidence>
<sequence length="235" mass="26689">MKRYLYLAFSLFLLASCKKDKKEDLPTNSPEIILETAVPKTLNFGDSLALNVLFKDTKELHYARAYIIAMPQNDTLYVARKHAHSAEIHLHEKVLIGSHTFSDNQAINVVLWAENGEKLTQTVTHNLTVVKDALKPNLAIIAPTTKELEATARLHLIFEDAVEMHNGDFKLVRKSDESVLWTHKAHVHSKTMVLDQKIPLYYLKLKAGEELELRIDVNNSRGNSLKKTVGFHVKK</sequence>
<reference evidence="1" key="1">
    <citation type="submission" date="2021-03" db="EMBL/GenBank/DDBJ databases">
        <authorList>
            <person name="Lu T."/>
            <person name="Wang Q."/>
            <person name="Han X."/>
        </authorList>
    </citation>
    <scope>NUCLEOTIDE SEQUENCE</scope>
    <source>
        <strain evidence="1">WQ 2009</strain>
    </source>
</reference>
<accession>A0A8T4H5I5</accession>